<accession>A0A975G4E6</accession>
<sequence length="113" mass="12663">MMEPHPPCPAALEPPLSSLEFARLTRLAARLPHRWIVSPRRRRFLFLALAAPGFAAVFATPLHQNLALMLLGFAGFAAAWIFRRRTERVFIRAEAAALWPPPLSSTRETPTHA</sequence>
<dbReference type="EMBL" id="CP073079">
    <property type="protein sequence ID" value="QUD90928.1"/>
    <property type="molecule type" value="Genomic_DNA"/>
</dbReference>
<gene>
    <name evidence="2" type="ORF">KCG34_25560</name>
</gene>
<reference evidence="2" key="1">
    <citation type="submission" date="2021-04" db="EMBL/GenBank/DDBJ databases">
        <title>The complete genome sequence of Caulobacter sp. S6.</title>
        <authorList>
            <person name="Tang Y."/>
            <person name="Ouyang W."/>
            <person name="Liu Q."/>
            <person name="Huang B."/>
            <person name="Guo Z."/>
            <person name="Lei P."/>
        </authorList>
    </citation>
    <scope>NUCLEOTIDE SEQUENCE</scope>
    <source>
        <strain evidence="2">S6</strain>
        <plasmid evidence="2">unnamed</plasmid>
    </source>
</reference>
<organism evidence="2 3">
    <name type="scientific">Phenylobacterium montanum</name>
    <dbReference type="NCBI Taxonomy" id="2823693"/>
    <lineage>
        <taxon>Bacteria</taxon>
        <taxon>Pseudomonadati</taxon>
        <taxon>Pseudomonadota</taxon>
        <taxon>Alphaproteobacteria</taxon>
        <taxon>Caulobacterales</taxon>
        <taxon>Caulobacteraceae</taxon>
        <taxon>Phenylobacterium</taxon>
    </lineage>
</organism>
<protein>
    <submittedName>
        <fullName evidence="2">Uncharacterized protein</fullName>
    </submittedName>
</protein>
<dbReference type="Proteomes" id="UP000676409">
    <property type="component" value="Plasmid unnamed"/>
</dbReference>
<keyword evidence="2" id="KW-0614">Plasmid</keyword>
<keyword evidence="3" id="KW-1185">Reference proteome</keyword>
<keyword evidence="1" id="KW-0472">Membrane</keyword>
<evidence type="ECO:0000313" key="3">
    <source>
        <dbReference type="Proteomes" id="UP000676409"/>
    </source>
</evidence>
<keyword evidence="1" id="KW-0812">Transmembrane</keyword>
<geneLocation type="plasmid" evidence="2 3">
    <name>unnamed</name>
</geneLocation>
<name>A0A975G4E6_9CAUL</name>
<evidence type="ECO:0000256" key="1">
    <source>
        <dbReference type="SAM" id="Phobius"/>
    </source>
</evidence>
<proteinExistence type="predicted"/>
<feature type="transmembrane region" description="Helical" evidence="1">
    <location>
        <begin position="66"/>
        <end position="82"/>
    </location>
</feature>
<dbReference type="AlphaFoldDB" id="A0A975G4E6"/>
<feature type="transmembrane region" description="Helical" evidence="1">
    <location>
        <begin position="44"/>
        <end position="60"/>
    </location>
</feature>
<evidence type="ECO:0000313" key="2">
    <source>
        <dbReference type="EMBL" id="QUD90928.1"/>
    </source>
</evidence>
<keyword evidence="1" id="KW-1133">Transmembrane helix</keyword>
<dbReference type="KEGG" id="caul:KCG34_25560"/>
<dbReference type="RefSeq" id="WP_211940974.1">
    <property type="nucleotide sequence ID" value="NZ_CP073079.1"/>
</dbReference>